<reference evidence="1" key="1">
    <citation type="journal article" date="2022" name="bioRxiv">
        <title>Sequencing and chromosome-scale assembly of the giantPleurodeles waltlgenome.</title>
        <authorList>
            <person name="Brown T."/>
            <person name="Elewa A."/>
            <person name="Iarovenko S."/>
            <person name="Subramanian E."/>
            <person name="Araus A.J."/>
            <person name="Petzold A."/>
            <person name="Susuki M."/>
            <person name="Suzuki K.-i.T."/>
            <person name="Hayashi T."/>
            <person name="Toyoda A."/>
            <person name="Oliveira C."/>
            <person name="Osipova E."/>
            <person name="Leigh N.D."/>
            <person name="Simon A."/>
            <person name="Yun M.H."/>
        </authorList>
    </citation>
    <scope>NUCLEOTIDE SEQUENCE</scope>
    <source>
        <strain evidence="1">20211129_DDA</strain>
        <tissue evidence="1">Liver</tissue>
    </source>
</reference>
<organism evidence="1 2">
    <name type="scientific">Pleurodeles waltl</name>
    <name type="common">Iberian ribbed newt</name>
    <dbReference type="NCBI Taxonomy" id="8319"/>
    <lineage>
        <taxon>Eukaryota</taxon>
        <taxon>Metazoa</taxon>
        <taxon>Chordata</taxon>
        <taxon>Craniata</taxon>
        <taxon>Vertebrata</taxon>
        <taxon>Euteleostomi</taxon>
        <taxon>Amphibia</taxon>
        <taxon>Batrachia</taxon>
        <taxon>Caudata</taxon>
        <taxon>Salamandroidea</taxon>
        <taxon>Salamandridae</taxon>
        <taxon>Pleurodelinae</taxon>
        <taxon>Pleurodeles</taxon>
    </lineage>
</organism>
<dbReference type="AlphaFoldDB" id="A0AAV7W7S9"/>
<dbReference type="Gene3D" id="3.30.250.20">
    <property type="entry name" value="L1 transposable element, C-terminal domain"/>
    <property type="match status" value="1"/>
</dbReference>
<dbReference type="EMBL" id="JANPWB010000002">
    <property type="protein sequence ID" value="KAJ1208841.1"/>
    <property type="molecule type" value="Genomic_DNA"/>
</dbReference>
<evidence type="ECO:0000313" key="2">
    <source>
        <dbReference type="Proteomes" id="UP001066276"/>
    </source>
</evidence>
<protein>
    <submittedName>
        <fullName evidence="1">Uncharacterized protein</fullName>
    </submittedName>
</protein>
<gene>
    <name evidence="1" type="ORF">NDU88_004224</name>
</gene>
<proteinExistence type="predicted"/>
<feature type="non-terminal residue" evidence="1">
    <location>
        <position position="72"/>
    </location>
</feature>
<dbReference type="InterPro" id="IPR042566">
    <property type="entry name" value="L1_C"/>
</dbReference>
<evidence type="ECO:0000313" key="1">
    <source>
        <dbReference type="EMBL" id="KAJ1208841.1"/>
    </source>
</evidence>
<name>A0AAV7W7S9_PLEWA</name>
<sequence length="72" mass="8475">MVNVQRQQETFATIKKILHQQELKYLFIFTAKLRVVHKEKTHFFVTASEAWTWLVVAAIDIGRKTWGLELST</sequence>
<accession>A0AAV7W7S9</accession>
<keyword evidence="2" id="KW-1185">Reference proteome</keyword>
<dbReference type="Proteomes" id="UP001066276">
    <property type="component" value="Chromosome 1_2"/>
</dbReference>
<comment type="caution">
    <text evidence="1">The sequence shown here is derived from an EMBL/GenBank/DDBJ whole genome shotgun (WGS) entry which is preliminary data.</text>
</comment>